<comment type="subcellular location">
    <subcellularLocation>
        <location evidence="1">Mitochondrion</location>
    </subcellularLocation>
</comment>
<evidence type="ECO:0000313" key="9">
    <source>
        <dbReference type="EMBL" id="KNC21857.1"/>
    </source>
</evidence>
<name>A0A0L0BP68_LUCCU</name>
<dbReference type="SUPFAM" id="SSF53137">
    <property type="entry name" value="Translational machinery components"/>
    <property type="match status" value="1"/>
</dbReference>
<dbReference type="InterPro" id="IPR036967">
    <property type="entry name" value="Ribosomal_uS11_sf"/>
</dbReference>
<evidence type="ECO:0000256" key="7">
    <source>
        <dbReference type="ARBA" id="ARBA00082661"/>
    </source>
</evidence>
<keyword evidence="8" id="KW-1133">Transmembrane helix</keyword>
<evidence type="ECO:0000256" key="1">
    <source>
        <dbReference type="ARBA" id="ARBA00004173"/>
    </source>
</evidence>
<evidence type="ECO:0000256" key="3">
    <source>
        <dbReference type="ARBA" id="ARBA00022980"/>
    </source>
</evidence>
<evidence type="ECO:0000313" key="10">
    <source>
        <dbReference type="Proteomes" id="UP000037069"/>
    </source>
</evidence>
<keyword evidence="3" id="KW-0689">Ribosomal protein</keyword>
<sequence length="484" mass="55466">MFLFWNRPTASARQSALRCRERLDQEFIDKLDSLHDGALRTGLVSQEDLKEAYCKSRHIEQRPNRINMWYTFGIMAFVMLLTPIVYHVLTFILGIKCFLPNNNLVWEATRPISDCSYCRGVQGPLVLKNMTREEFAPYAYSSLPIVIKNAVSHWPAAKLLNLKLLKKIYDKHPGSLEEDCHFLHFHSDLKSIKDVFNMPEERANLSSGSTWYVGWSNCHLGVLDDLRKLYGRPHFLPADAEMSNMDYVFLGYELGAYMHMDHIHRLMWQAQLKGNKSWLLAPTPECDQVCNTFSFVAGPGDAGIPPTSAHVLRKLKQITLPKENAVYMTNRNPRNLEKLRIGYKPDGYHLEKPGRSFWHKLEVNISGRYVSAEVKHFENGPVISASTAEWAIKKQLFKTKDTAAFVNLARVLANRCQQSGITEMLCTIEAVPGGKLHKFLKTVEENGVVLKEAPRYIHPKPWDAERPEKPWEILEEDLKTPASK</sequence>
<dbReference type="GO" id="GO:0005743">
    <property type="term" value="C:mitochondrial inner membrane"/>
    <property type="evidence" value="ECO:0007669"/>
    <property type="project" value="UniProtKB-ARBA"/>
</dbReference>
<evidence type="ECO:0000256" key="6">
    <source>
        <dbReference type="ARBA" id="ARBA00069051"/>
    </source>
</evidence>
<feature type="transmembrane region" description="Helical" evidence="8">
    <location>
        <begin position="69"/>
        <end position="95"/>
    </location>
</feature>
<proteinExistence type="inferred from homology"/>
<dbReference type="PANTHER" id="PTHR12899">
    <property type="entry name" value="39S RIBOSOMAL PROTEIN L18, MITOCHONDRIAL"/>
    <property type="match status" value="1"/>
</dbReference>
<keyword evidence="5" id="KW-0687">Ribonucleoprotein</keyword>
<dbReference type="GO" id="GO:0008097">
    <property type="term" value="F:5S rRNA binding"/>
    <property type="evidence" value="ECO:0007669"/>
    <property type="project" value="TreeGrafter"/>
</dbReference>
<dbReference type="InterPro" id="IPR005484">
    <property type="entry name" value="Ribosomal_uL18_bac/plant/anim"/>
</dbReference>
<dbReference type="Gene3D" id="2.60.120.650">
    <property type="entry name" value="Cupin"/>
    <property type="match status" value="1"/>
</dbReference>
<keyword evidence="10" id="KW-1185">Reference proteome</keyword>
<keyword evidence="8" id="KW-0812">Transmembrane</keyword>
<dbReference type="PANTHER" id="PTHR12899:SF3">
    <property type="entry name" value="LARGE RIBOSOMAL SUBUNIT PROTEIN UL18M"/>
    <property type="match status" value="1"/>
</dbReference>
<dbReference type="GO" id="GO:0005840">
    <property type="term" value="C:ribosome"/>
    <property type="evidence" value="ECO:0007669"/>
    <property type="project" value="UniProtKB-KW"/>
</dbReference>
<dbReference type="FunFam" id="3.30.420.80:FF:000005">
    <property type="entry name" value="39S ribosomal protein L18, mitochondrial"/>
    <property type="match status" value="1"/>
</dbReference>
<dbReference type="Proteomes" id="UP000037069">
    <property type="component" value="Unassembled WGS sequence"/>
</dbReference>
<evidence type="ECO:0000256" key="4">
    <source>
        <dbReference type="ARBA" id="ARBA00023128"/>
    </source>
</evidence>
<dbReference type="SUPFAM" id="SSF51197">
    <property type="entry name" value="Clavaminate synthase-like"/>
    <property type="match status" value="1"/>
</dbReference>
<reference evidence="9 10" key="1">
    <citation type="journal article" date="2015" name="Nat. Commun.">
        <title>Lucilia cuprina genome unlocks parasitic fly biology to underpin future interventions.</title>
        <authorList>
            <person name="Anstead C.A."/>
            <person name="Korhonen P.K."/>
            <person name="Young N.D."/>
            <person name="Hall R.S."/>
            <person name="Jex A.R."/>
            <person name="Murali S.C."/>
            <person name="Hughes D.S."/>
            <person name="Lee S.F."/>
            <person name="Perry T."/>
            <person name="Stroehlein A.J."/>
            <person name="Ansell B.R."/>
            <person name="Breugelmans B."/>
            <person name="Hofmann A."/>
            <person name="Qu J."/>
            <person name="Dugan S."/>
            <person name="Lee S.L."/>
            <person name="Chao H."/>
            <person name="Dinh H."/>
            <person name="Han Y."/>
            <person name="Doddapaneni H.V."/>
            <person name="Worley K.C."/>
            <person name="Muzny D.M."/>
            <person name="Ioannidis P."/>
            <person name="Waterhouse R.M."/>
            <person name="Zdobnov E.M."/>
            <person name="James P.J."/>
            <person name="Bagnall N.H."/>
            <person name="Kotze A.C."/>
            <person name="Gibbs R.A."/>
            <person name="Richards S."/>
            <person name="Batterham P."/>
            <person name="Gasser R.B."/>
        </authorList>
    </citation>
    <scope>NUCLEOTIDE SEQUENCE [LARGE SCALE GENOMIC DNA]</scope>
    <source>
        <strain evidence="9 10">LS</strain>
        <tissue evidence="9">Full body</tissue>
    </source>
</reference>
<comment type="similarity">
    <text evidence="2">Belongs to the universal ribosomal protein uL18 family.</text>
</comment>
<evidence type="ECO:0000256" key="5">
    <source>
        <dbReference type="ARBA" id="ARBA00023274"/>
    </source>
</evidence>
<dbReference type="GO" id="GO:0006412">
    <property type="term" value="P:translation"/>
    <property type="evidence" value="ECO:0007669"/>
    <property type="project" value="InterPro"/>
</dbReference>
<dbReference type="OrthoDB" id="47883at2759"/>
<evidence type="ECO:0000256" key="2">
    <source>
        <dbReference type="ARBA" id="ARBA00007116"/>
    </source>
</evidence>
<comment type="caution">
    <text evidence="9">The sequence shown here is derived from an EMBL/GenBank/DDBJ whole genome shotgun (WGS) entry which is preliminary data.</text>
</comment>
<dbReference type="EMBL" id="JRES01001578">
    <property type="protein sequence ID" value="KNC21857.1"/>
    <property type="molecule type" value="Genomic_DNA"/>
</dbReference>
<protein>
    <recommendedName>
        <fullName evidence="6">Large ribosomal subunit protein uL18m</fullName>
    </recommendedName>
    <alternativeName>
        <fullName evidence="7">39S ribosomal protein L18, mitochondrial</fullName>
    </alternativeName>
</protein>
<evidence type="ECO:0000256" key="8">
    <source>
        <dbReference type="SAM" id="Phobius"/>
    </source>
</evidence>
<gene>
    <name evidence="9" type="ORF">FF38_03188</name>
</gene>
<keyword evidence="8" id="KW-0472">Membrane</keyword>
<dbReference type="Gene3D" id="3.30.420.80">
    <property type="entry name" value="Ribosomal protein S11"/>
    <property type="match status" value="1"/>
</dbReference>
<organism evidence="9 10">
    <name type="scientific">Lucilia cuprina</name>
    <name type="common">Green bottle fly</name>
    <name type="synonym">Australian sheep blowfly</name>
    <dbReference type="NCBI Taxonomy" id="7375"/>
    <lineage>
        <taxon>Eukaryota</taxon>
        <taxon>Metazoa</taxon>
        <taxon>Ecdysozoa</taxon>
        <taxon>Arthropoda</taxon>
        <taxon>Hexapoda</taxon>
        <taxon>Insecta</taxon>
        <taxon>Pterygota</taxon>
        <taxon>Neoptera</taxon>
        <taxon>Endopterygota</taxon>
        <taxon>Diptera</taxon>
        <taxon>Brachycera</taxon>
        <taxon>Muscomorpha</taxon>
        <taxon>Oestroidea</taxon>
        <taxon>Calliphoridae</taxon>
        <taxon>Luciliinae</taxon>
        <taxon>Lucilia</taxon>
    </lineage>
</organism>
<dbReference type="GO" id="GO:0003735">
    <property type="term" value="F:structural constituent of ribosome"/>
    <property type="evidence" value="ECO:0007669"/>
    <property type="project" value="InterPro"/>
</dbReference>
<keyword evidence="4" id="KW-0496">Mitochondrion</keyword>
<dbReference type="AlphaFoldDB" id="A0A0L0BP68"/>
<dbReference type="GO" id="GO:1990904">
    <property type="term" value="C:ribonucleoprotein complex"/>
    <property type="evidence" value="ECO:0007669"/>
    <property type="project" value="UniProtKB-KW"/>
</dbReference>
<dbReference type="STRING" id="7375.A0A0L0BP68"/>
<accession>A0A0L0BP68</accession>